<evidence type="ECO:0000313" key="4">
    <source>
        <dbReference type="Proteomes" id="UP000635477"/>
    </source>
</evidence>
<dbReference type="AlphaFoldDB" id="A0A8H4UET6"/>
<feature type="transmembrane region" description="Helical" evidence="2">
    <location>
        <begin position="52"/>
        <end position="70"/>
    </location>
</feature>
<accession>A0A8H4UET6</accession>
<organism evidence="3 4">
    <name type="scientific">Fusarium zealandicum</name>
    <dbReference type="NCBI Taxonomy" id="1053134"/>
    <lineage>
        <taxon>Eukaryota</taxon>
        <taxon>Fungi</taxon>
        <taxon>Dikarya</taxon>
        <taxon>Ascomycota</taxon>
        <taxon>Pezizomycotina</taxon>
        <taxon>Sordariomycetes</taxon>
        <taxon>Hypocreomycetidae</taxon>
        <taxon>Hypocreales</taxon>
        <taxon>Nectriaceae</taxon>
        <taxon>Fusarium</taxon>
        <taxon>Fusarium staphyleae species complex</taxon>
    </lineage>
</organism>
<keyword evidence="2" id="KW-0472">Membrane</keyword>
<feature type="transmembrane region" description="Helical" evidence="2">
    <location>
        <begin position="82"/>
        <end position="108"/>
    </location>
</feature>
<name>A0A8H4UET6_9HYPO</name>
<evidence type="ECO:0000313" key="3">
    <source>
        <dbReference type="EMBL" id="KAF4975237.1"/>
    </source>
</evidence>
<dbReference type="OrthoDB" id="5241710at2759"/>
<proteinExistence type="predicted"/>
<feature type="transmembrane region" description="Helical" evidence="2">
    <location>
        <begin position="120"/>
        <end position="143"/>
    </location>
</feature>
<comment type="caution">
    <text evidence="3">The sequence shown here is derived from an EMBL/GenBank/DDBJ whole genome shotgun (WGS) entry which is preliminary data.</text>
</comment>
<gene>
    <name evidence="3" type="ORF">FZEAL_7944</name>
</gene>
<protein>
    <recommendedName>
        <fullName evidence="5">Nucleosomal binding protein</fullName>
    </recommendedName>
</protein>
<reference evidence="3" key="2">
    <citation type="submission" date="2020-05" db="EMBL/GenBank/DDBJ databases">
        <authorList>
            <person name="Kim H.-S."/>
            <person name="Proctor R.H."/>
            <person name="Brown D.W."/>
        </authorList>
    </citation>
    <scope>NUCLEOTIDE SEQUENCE</scope>
    <source>
        <strain evidence="3">NRRL 22465</strain>
    </source>
</reference>
<feature type="region of interest" description="Disordered" evidence="1">
    <location>
        <begin position="203"/>
        <end position="257"/>
    </location>
</feature>
<keyword evidence="4" id="KW-1185">Reference proteome</keyword>
<evidence type="ECO:0000256" key="2">
    <source>
        <dbReference type="SAM" id="Phobius"/>
    </source>
</evidence>
<evidence type="ECO:0000256" key="1">
    <source>
        <dbReference type="SAM" id="MobiDB-lite"/>
    </source>
</evidence>
<reference evidence="3" key="1">
    <citation type="journal article" date="2020" name="BMC Genomics">
        <title>Correction to: Identification and distribution of gene clusters required for synthesis of sphingolipid metabolism inhibitors in diverse species of the filamentous fungus Fusarium.</title>
        <authorList>
            <person name="Kim H.S."/>
            <person name="Lohmar J.M."/>
            <person name="Busman M."/>
            <person name="Brown D.W."/>
            <person name="Naumann T.A."/>
            <person name="Divon H.H."/>
            <person name="Lysoe E."/>
            <person name="Uhlig S."/>
            <person name="Proctor R.H."/>
        </authorList>
    </citation>
    <scope>NUCLEOTIDE SEQUENCE</scope>
    <source>
        <strain evidence="3">NRRL 22465</strain>
    </source>
</reference>
<keyword evidence="2" id="KW-0812">Transmembrane</keyword>
<keyword evidence="2" id="KW-1133">Transmembrane helix</keyword>
<sequence>MPNDAPSEAASTAHHQPSASHKTLRLITIASFLPAFPLCLVHGILAHSPVPAVGLVPLAFSATGGVFLLWPRASEDGRLARLSNPVLVFVCDAILAAAFMVVLVFTWIAKSYSPSLSMLAAYATIPLLINFLVHLILAVQAFYTGLAIHSLVQWLAWRTLPPDCPHCDHRLRPDLPELPWLQRLRQRRRGGYTSLFVDDEQRYRDNEDEDTVDHAVEQAESAHAVQPEAVEVRRKNSRKSKTATPPSRDETTSPWSS</sequence>
<dbReference type="EMBL" id="JABEYC010000660">
    <property type="protein sequence ID" value="KAF4975237.1"/>
    <property type="molecule type" value="Genomic_DNA"/>
</dbReference>
<evidence type="ECO:0008006" key="5">
    <source>
        <dbReference type="Google" id="ProtNLM"/>
    </source>
</evidence>
<dbReference type="Proteomes" id="UP000635477">
    <property type="component" value="Unassembled WGS sequence"/>
</dbReference>
<feature type="transmembrane region" description="Helical" evidence="2">
    <location>
        <begin position="26"/>
        <end position="46"/>
    </location>
</feature>